<comment type="caution">
    <text evidence="1">The sequence shown here is derived from an EMBL/GenBank/DDBJ whole genome shotgun (WGS) entry which is preliminary data.</text>
</comment>
<organism evidence="1 2">
    <name type="scientific">Marinobacter salsuginis</name>
    <dbReference type="NCBI Taxonomy" id="418719"/>
    <lineage>
        <taxon>Bacteria</taxon>
        <taxon>Pseudomonadati</taxon>
        <taxon>Pseudomonadota</taxon>
        <taxon>Gammaproteobacteria</taxon>
        <taxon>Pseudomonadales</taxon>
        <taxon>Marinobacteraceae</taxon>
        <taxon>Marinobacter</taxon>
    </lineage>
</organism>
<reference evidence="1 2" key="1">
    <citation type="journal article" date="2019" name="J. Gen. Appl. Microbiol.">
        <title>Aerobic degradation of cis-dichloroethene by the marine bacterium Marinobacter salsuginis strain 5N-3.</title>
        <authorList>
            <person name="Inoue Y."/>
            <person name="Fukunaga Y."/>
            <person name="Katsumata H."/>
            <person name="Ohji S."/>
            <person name="Hosoyama A."/>
            <person name="Mori K."/>
            <person name="Ando K."/>
        </authorList>
    </citation>
    <scope>NUCLEOTIDE SEQUENCE [LARGE SCALE GENOMIC DNA]</scope>
    <source>
        <strain evidence="1 2">5N-3</strain>
    </source>
</reference>
<dbReference type="AlphaFoldDB" id="A0A5M3PU13"/>
<evidence type="ECO:0000313" key="2">
    <source>
        <dbReference type="Proteomes" id="UP000340077"/>
    </source>
</evidence>
<proteinExistence type="predicted"/>
<accession>A0A5M3PU13</accession>
<name>A0A5M3PU13_9GAMM</name>
<evidence type="ECO:0000313" key="1">
    <source>
        <dbReference type="EMBL" id="GBO86209.1"/>
    </source>
</evidence>
<keyword evidence="2" id="KW-1185">Reference proteome</keyword>
<dbReference type="Proteomes" id="UP000340077">
    <property type="component" value="Unassembled WGS sequence"/>
</dbReference>
<protein>
    <submittedName>
        <fullName evidence="1">Uncharacterized protein</fullName>
    </submittedName>
</protein>
<sequence length="104" mass="11013">MPGLWFSRGSIVKVECPEFCGAVIAQVADEIGGTAATSYLPPNYSGSCAVLSQSSFETIAILPNGLEAFRVAAYAITPDGGFGSVEIQPSLECETHKTFMDWFG</sequence>
<gene>
    <name evidence="1" type="ORF">MS5N3_36600</name>
</gene>
<dbReference type="EMBL" id="BGZH01000006">
    <property type="protein sequence ID" value="GBO86209.1"/>
    <property type="molecule type" value="Genomic_DNA"/>
</dbReference>